<dbReference type="AlphaFoldDB" id="A0A8H7E4T6"/>
<organism evidence="1 2">
    <name type="scientific">Endocarpon pusillum</name>
    <dbReference type="NCBI Taxonomy" id="364733"/>
    <lineage>
        <taxon>Eukaryota</taxon>
        <taxon>Fungi</taxon>
        <taxon>Dikarya</taxon>
        <taxon>Ascomycota</taxon>
        <taxon>Pezizomycotina</taxon>
        <taxon>Eurotiomycetes</taxon>
        <taxon>Chaetothyriomycetidae</taxon>
        <taxon>Verrucariales</taxon>
        <taxon>Verrucariaceae</taxon>
        <taxon>Endocarpon</taxon>
    </lineage>
</organism>
<accession>A0A8H7E4T6</accession>
<protein>
    <submittedName>
        <fullName evidence="1">Uncharacterized protein</fullName>
    </submittedName>
</protein>
<name>A0A8H7E4T6_9EURO</name>
<dbReference type="OrthoDB" id="6513042at2759"/>
<dbReference type="EMBL" id="JAACFV010000052">
    <property type="protein sequence ID" value="KAF7508600.1"/>
    <property type="molecule type" value="Genomic_DNA"/>
</dbReference>
<dbReference type="Proteomes" id="UP000606974">
    <property type="component" value="Unassembled WGS sequence"/>
</dbReference>
<evidence type="ECO:0000313" key="1">
    <source>
        <dbReference type="EMBL" id="KAF7508600.1"/>
    </source>
</evidence>
<comment type="caution">
    <text evidence="1">The sequence shown here is derived from an EMBL/GenBank/DDBJ whole genome shotgun (WGS) entry which is preliminary data.</text>
</comment>
<reference evidence="1" key="1">
    <citation type="submission" date="2020-02" db="EMBL/GenBank/DDBJ databases">
        <authorList>
            <person name="Palmer J.M."/>
        </authorList>
    </citation>
    <scope>NUCLEOTIDE SEQUENCE</scope>
    <source>
        <strain evidence="1">EPUS1.4</strain>
        <tissue evidence="1">Thallus</tissue>
    </source>
</reference>
<sequence>MKVNEKQKEAVLRARQAPEGLNIVIGPPGSGKTYLAIEMMTPFLLFIKTEDAIRHITKLKEQHPNMEKTIW</sequence>
<gene>
    <name evidence="1" type="ORF">GJ744_009149</name>
</gene>
<keyword evidence="2" id="KW-1185">Reference proteome</keyword>
<evidence type="ECO:0000313" key="2">
    <source>
        <dbReference type="Proteomes" id="UP000606974"/>
    </source>
</evidence>
<dbReference type="SUPFAM" id="SSF52540">
    <property type="entry name" value="P-loop containing nucleoside triphosphate hydrolases"/>
    <property type="match status" value="1"/>
</dbReference>
<proteinExistence type="predicted"/>
<dbReference type="InterPro" id="IPR027417">
    <property type="entry name" value="P-loop_NTPase"/>
</dbReference>
<dbReference type="Gene3D" id="3.40.50.300">
    <property type="entry name" value="P-loop containing nucleotide triphosphate hydrolases"/>
    <property type="match status" value="1"/>
</dbReference>